<evidence type="ECO:0000256" key="4">
    <source>
        <dbReference type="ARBA" id="ARBA00022729"/>
    </source>
</evidence>
<evidence type="ECO:0000256" key="5">
    <source>
        <dbReference type="ARBA" id="ARBA00022737"/>
    </source>
</evidence>
<dbReference type="InterPro" id="IPR048497">
    <property type="entry name" value="LIF-R-like_Ig-like"/>
</dbReference>
<reference evidence="13 14" key="1">
    <citation type="journal article" date="2018" name="Nat. Ecol. Evol.">
        <title>Shark genomes provide insights into elasmobranch evolution and the origin of vertebrates.</title>
        <authorList>
            <person name="Hara Y"/>
            <person name="Yamaguchi K"/>
            <person name="Onimaru K"/>
            <person name="Kadota M"/>
            <person name="Koyanagi M"/>
            <person name="Keeley SD"/>
            <person name="Tatsumi K"/>
            <person name="Tanaka K"/>
            <person name="Motone F"/>
            <person name="Kageyama Y"/>
            <person name="Nozu R"/>
            <person name="Adachi N"/>
            <person name="Nishimura O"/>
            <person name="Nakagawa R"/>
            <person name="Tanegashima C"/>
            <person name="Kiyatake I"/>
            <person name="Matsumoto R"/>
            <person name="Murakumo K"/>
            <person name="Nishida K"/>
            <person name="Terakita A"/>
            <person name="Kuratani S"/>
            <person name="Sato K"/>
            <person name="Hyodo S Kuraku.S."/>
        </authorList>
    </citation>
    <scope>NUCLEOTIDE SEQUENCE [LARGE SCALE GENOMIC DNA]</scope>
</reference>
<evidence type="ECO:0000259" key="12">
    <source>
        <dbReference type="PROSITE" id="PS50853"/>
    </source>
</evidence>
<protein>
    <recommendedName>
        <fullName evidence="12">Fibronectin type-III domain-containing protein</fullName>
    </recommendedName>
</protein>
<organism evidence="13 14">
    <name type="scientific">Chiloscyllium punctatum</name>
    <name type="common">Brownbanded bambooshark</name>
    <name type="synonym">Hemiscyllium punctatum</name>
    <dbReference type="NCBI Taxonomy" id="137246"/>
    <lineage>
        <taxon>Eukaryota</taxon>
        <taxon>Metazoa</taxon>
        <taxon>Chordata</taxon>
        <taxon>Craniata</taxon>
        <taxon>Vertebrata</taxon>
        <taxon>Chondrichthyes</taxon>
        <taxon>Elasmobranchii</taxon>
        <taxon>Galeomorphii</taxon>
        <taxon>Galeoidea</taxon>
        <taxon>Orectolobiformes</taxon>
        <taxon>Hemiscylliidae</taxon>
        <taxon>Chiloscyllium</taxon>
    </lineage>
</organism>
<dbReference type="SUPFAM" id="SSF49265">
    <property type="entry name" value="Fibronectin type III"/>
    <property type="match status" value="4"/>
</dbReference>
<keyword evidence="3" id="KW-0812">Transmembrane</keyword>
<feature type="compositionally biased region" description="Polar residues" evidence="10">
    <location>
        <begin position="1067"/>
        <end position="1079"/>
    </location>
</feature>
<accession>A0A401T0M5</accession>
<dbReference type="Proteomes" id="UP000287033">
    <property type="component" value="Unassembled WGS sequence"/>
</dbReference>
<dbReference type="PROSITE" id="PS50853">
    <property type="entry name" value="FN3"/>
    <property type="match status" value="2"/>
</dbReference>
<dbReference type="SMART" id="SM00060">
    <property type="entry name" value="FN3"/>
    <property type="match status" value="4"/>
</dbReference>
<dbReference type="Gene3D" id="2.60.40.10">
    <property type="entry name" value="Immunoglobulins"/>
    <property type="match status" value="8"/>
</dbReference>
<feature type="chain" id="PRO_5019231611" description="Fibronectin type-III domain-containing protein" evidence="11">
    <location>
        <begin position="19"/>
        <end position="1138"/>
    </location>
</feature>
<dbReference type="OMA" id="FFLYGCK"/>
<dbReference type="Pfam" id="PF18207">
    <property type="entry name" value="LIFR_N"/>
    <property type="match status" value="1"/>
</dbReference>
<dbReference type="PANTHER" id="PTHR48423:SF1">
    <property type="entry name" value="INTERLEUKIN-27 RECEPTOR SUBUNIT ALPHA"/>
    <property type="match status" value="1"/>
</dbReference>
<dbReference type="STRING" id="137246.A0A401T0M5"/>
<dbReference type="AlphaFoldDB" id="A0A401T0M5"/>
<dbReference type="Pfam" id="PF25552">
    <property type="entry name" value="LIFR_D4"/>
    <property type="match status" value="1"/>
</dbReference>
<comment type="subcellular location">
    <subcellularLocation>
        <location evidence="1">Membrane</location>
        <topology evidence="1">Single-pass type I membrane protein</topology>
    </subcellularLocation>
</comment>
<dbReference type="Pfam" id="PF17971">
    <property type="entry name" value="LIFR_D2"/>
    <property type="match status" value="1"/>
</dbReference>
<evidence type="ECO:0000313" key="13">
    <source>
        <dbReference type="EMBL" id="GCC36212.1"/>
    </source>
</evidence>
<feature type="region of interest" description="Disordered" evidence="10">
    <location>
        <begin position="1067"/>
        <end position="1092"/>
    </location>
</feature>
<comment type="similarity">
    <text evidence="2">Belongs to the type I cytokine receptor family. Type 2 subfamily.</text>
</comment>
<dbReference type="Pfam" id="PF21177">
    <property type="entry name" value="LIF-R_Ig-like"/>
    <property type="match status" value="1"/>
</dbReference>
<evidence type="ECO:0000313" key="14">
    <source>
        <dbReference type="Proteomes" id="UP000287033"/>
    </source>
</evidence>
<evidence type="ECO:0000256" key="7">
    <source>
        <dbReference type="ARBA" id="ARBA00023136"/>
    </source>
</evidence>
<keyword evidence="4 11" id="KW-0732">Signal</keyword>
<keyword evidence="14" id="KW-1185">Reference proteome</keyword>
<dbReference type="GO" id="GO:0005886">
    <property type="term" value="C:plasma membrane"/>
    <property type="evidence" value="ECO:0007669"/>
    <property type="project" value="UniProtKB-ARBA"/>
</dbReference>
<dbReference type="FunFam" id="2.60.40.10:FF:000657">
    <property type="entry name" value="Leukemia inhibitory factor receptor"/>
    <property type="match status" value="1"/>
</dbReference>
<keyword evidence="5" id="KW-0677">Repeat</keyword>
<evidence type="ECO:0000256" key="9">
    <source>
        <dbReference type="ARBA" id="ARBA00023180"/>
    </source>
</evidence>
<feature type="signal peptide" evidence="11">
    <location>
        <begin position="1"/>
        <end position="18"/>
    </location>
</feature>
<dbReference type="OrthoDB" id="6382334at2759"/>
<feature type="domain" description="Fibronectin type-III" evidence="12">
    <location>
        <begin position="770"/>
        <end position="880"/>
    </location>
</feature>
<dbReference type="CDD" id="cd00063">
    <property type="entry name" value="FN3"/>
    <property type="match status" value="2"/>
</dbReference>
<dbReference type="PANTHER" id="PTHR48423">
    <property type="entry name" value="INTERLEUKIN-27 RECEPTOR SUBUNIT ALPHA"/>
    <property type="match status" value="1"/>
</dbReference>
<dbReference type="InterPro" id="IPR013783">
    <property type="entry name" value="Ig-like_fold"/>
</dbReference>
<feature type="compositionally biased region" description="Polar residues" evidence="10">
    <location>
        <begin position="969"/>
        <end position="981"/>
    </location>
</feature>
<dbReference type="InterPro" id="IPR036116">
    <property type="entry name" value="FN3_sf"/>
</dbReference>
<sequence>MNLRVLFGFVLLALQSSGFHMAVAQNAGQCGSISTKNLVARVNFSYNITCYFCEFGAADQVEWKYAGNLLPSSYYTKITSNVSMVSLNNLGLTSQQGENLTCTFKTESYSTSVKTGYPPEAPRDLECVTQNFGKLKCSWRTGRDTNIETNYTVCSWLGDTCTEVGAKTFIERDFVAFQDLQLQITATNELGKQTSEKFRKVESDIVFQPYTPELLRVFKGLTDFQLTVEWNEGGTKYGVGLKLIFEIQIIHTHTMREVWRGNYSSALDFSRDRILQFNWTSDMPLQCTAHSVRIRAISGESEVLFSGVKAWSDWSLVLTLEGLDTFNQTKGQVYPVDGTVLKAGSSLTFCCVAGQGKKIDEFLFSDLNASVIELSDRSQAVKVQNVTPSIESGTNVLCIINKKEYEGAVIFIGYPPDLPRNLSCETRDLKTLNCTWEPGRSTSLVSKRRTIYTLIDRSSEITLPCEEASKIYPSYWCSFPISNGNGVYNLSVRGKNPLGEAQSHITVDVTRVFHPYAPHQLSEEAKILRSINVSWSDPVDYTGISLLCEMDIRDHLGSNMSYNYSVLGGPVDARHIVTLDNLRPNTRYSIQARYSAQHFWKWSKWSNLRNFLTEQAAPSTSLNVWRKIMPNRTVMIYWKPLSDAEANGQVLSYNITWMKIGSNSSTTVERSTSDEHLGDFKAVGVGDGFHLTWLRHQVESCGYTVEWCEVLSNSECNISWQKFPSNVTSAIIKSDDFQVGVRYMLEVHECRDDGDYLLKRLVGYTRELAPAEAPNLDIEETTSDSVLIKWLDIPMDKQQGFIQGFKVYYSKLYNNSAFKPMGGQKLKTDNLLPKIINDSNARTFKIGGLEPGTTYTVALRAYTRGGDSPSRDVTVTTPNSRKSNHEEFSSRVSQIKETFYPDIPDPNNSKVLQDGTFLQGVNSCKTLEPKDCTPNEVQVVEEKQIGFDVEKEVEVADETEVVPEDISDTENQNQGVLSYSPRSAPVENSGKINPAFEAMASPSIYPSEVTYTSIRGPGYQQQEARDDEVEVIVKSGYQPQIHGAIDLPPIREQTEVQELMPRVNGYQPQAHRQSWSQDSGEFPPPETDSIGSPTSINSQAFLIPERMLGEDHSLRPGVKTWSLPFFQNSRMTFDSNDS</sequence>
<feature type="region of interest" description="Disordered" evidence="10">
    <location>
        <begin position="866"/>
        <end position="886"/>
    </location>
</feature>
<evidence type="ECO:0000256" key="1">
    <source>
        <dbReference type="ARBA" id="ARBA00004479"/>
    </source>
</evidence>
<feature type="region of interest" description="Disordered" evidence="10">
    <location>
        <begin position="965"/>
        <end position="985"/>
    </location>
</feature>
<dbReference type="Pfam" id="PF00041">
    <property type="entry name" value="fn3"/>
    <property type="match status" value="1"/>
</dbReference>
<keyword evidence="9" id="KW-0325">Glycoprotein</keyword>
<evidence type="ECO:0000256" key="10">
    <source>
        <dbReference type="SAM" id="MobiDB-lite"/>
    </source>
</evidence>
<comment type="caution">
    <text evidence="13">The sequence shown here is derived from an EMBL/GenBank/DDBJ whole genome shotgun (WGS) entry which is preliminary data.</text>
</comment>
<feature type="domain" description="Fibronectin type-III" evidence="12">
    <location>
        <begin position="514"/>
        <end position="616"/>
    </location>
</feature>
<proteinExistence type="inferred from homology"/>
<dbReference type="InterPro" id="IPR003961">
    <property type="entry name" value="FN3_dom"/>
</dbReference>
<dbReference type="FunFam" id="2.60.40.10:FF:000607">
    <property type="entry name" value="Leukemia inhibitory factor receptor"/>
    <property type="match status" value="1"/>
</dbReference>
<dbReference type="InterPro" id="IPR040817">
    <property type="entry name" value="LIFR_D2"/>
</dbReference>
<evidence type="ECO:0000256" key="8">
    <source>
        <dbReference type="ARBA" id="ARBA00023170"/>
    </source>
</evidence>
<keyword evidence="6" id="KW-1133">Transmembrane helix</keyword>
<gene>
    <name evidence="13" type="ORF">chiPu_0014704</name>
</gene>
<keyword evidence="8" id="KW-0675">Receptor</keyword>
<evidence type="ECO:0000256" key="2">
    <source>
        <dbReference type="ARBA" id="ARBA00008921"/>
    </source>
</evidence>
<dbReference type="EMBL" id="BEZZ01000797">
    <property type="protein sequence ID" value="GCC36212.1"/>
    <property type="molecule type" value="Genomic_DNA"/>
</dbReference>
<evidence type="ECO:0000256" key="6">
    <source>
        <dbReference type="ARBA" id="ARBA00022989"/>
    </source>
</evidence>
<dbReference type="InterPro" id="IPR052672">
    <property type="entry name" value="Type1_Cytokine_Rcpt_Type2"/>
</dbReference>
<dbReference type="InterPro" id="IPR040901">
    <property type="entry name" value="LIFR_N"/>
</dbReference>
<evidence type="ECO:0000256" key="11">
    <source>
        <dbReference type="SAM" id="SignalP"/>
    </source>
</evidence>
<evidence type="ECO:0000256" key="3">
    <source>
        <dbReference type="ARBA" id="ARBA00022692"/>
    </source>
</evidence>
<feature type="compositionally biased region" description="Polar residues" evidence="10">
    <location>
        <begin position="871"/>
        <end position="881"/>
    </location>
</feature>
<name>A0A401T0M5_CHIPU</name>
<keyword evidence="7" id="KW-0472">Membrane</keyword>